<feature type="region of interest" description="Disordered" evidence="1">
    <location>
        <begin position="892"/>
        <end position="918"/>
    </location>
</feature>
<dbReference type="InterPro" id="IPR053253">
    <property type="entry name" value="Sex_diff_modulator"/>
</dbReference>
<dbReference type="PANTHER" id="PTHR33087:SF31">
    <property type="entry name" value="OS06G0482850 PROTEIN"/>
    <property type="match status" value="1"/>
</dbReference>
<sequence>MGCFQRLFGNPATVLAIYLGLSALFTYNLVKWALEKPRPSTFVQVSIYLIIWVVCTSLAYLQASHALSPSWLPDRPCLFVLMATIWWSRAVCFLVALPCSCLLKLRHRSSRNSGGAVAMPELEGGQVQALPREPPVHGVRRVLTAEDIPAYVQPDDSWQHGVMAECAVCLDEVEKGQMVKRLPLCLNEKQSAWNHQRNKDKIATVEVSLRSAANKLSSALHSSANSKASPAWLSRGGCQGHSVGTPPNAGSAKRVVISLQGVTGKFHSEDIGPALRSLISRTAMERRPSFDSASAGSLLYDNRGFLHEVQHSEAERCLEVRGSAVNYPGIPRFRPRFASKIAFTLEDIEERRELLTNNALIITEEDPFIVIFSKSSTRDIVYDADRVVDGLVELRFHAWDLDRFGETTNVLFHVKLSIEGIPQHAWFQEIADKVLCDEAVIHHVEEATRRRIDQRAYVYWALTQDPSCIPQNVYLTLTKHISDPRRDAQIHFVRPRNMEELIVDGRVQWRYFNWQFGRPDGDLDEHELHPPLWYCGPSREPRWHPRDDDEGDRDEKRLRARGSFHRVSSWMDDHGSSNERQLERDRGSGWYKGESSHRKKRANNPTSQELNCVQKPPHMHLQSGYERPSDAIIITSTEQVTQPRNTHHVNPLRNSKEFEIVPELMPLPLHVEHTIDEVENRVTDKSDMLGNAAQKSDATTNKARELGTGNTRITNGTQMSSAHDPHCNKTTAANAILLQTGGANNVEAGTEIGGTPKTVSPHRMDPEIQEQGHALEEVLCLFKNANTTPLSDFVLKTLVHKNNASVHNAKTVVEEGSGSKKPRASPRLKKKITQGKSIINRAQKIVAKKCGILEDDQELDDLTIQEYLNIYNKPLTDEVVQAIKTFTDVANEKKKKKDKRMKKRETTTISRKKGQKEKLVPCGAII</sequence>
<accession>A0AAV5BWK4</accession>
<keyword evidence="4" id="KW-1185">Reference proteome</keyword>
<evidence type="ECO:0000313" key="3">
    <source>
        <dbReference type="EMBL" id="GJM90736.1"/>
    </source>
</evidence>
<protein>
    <submittedName>
        <fullName evidence="3">Uncharacterized protein</fullName>
    </submittedName>
</protein>
<feature type="compositionally biased region" description="Basic residues" evidence="1">
    <location>
        <begin position="893"/>
        <end position="903"/>
    </location>
</feature>
<dbReference type="EMBL" id="BQKI01000003">
    <property type="protein sequence ID" value="GJM90736.1"/>
    <property type="molecule type" value="Genomic_DNA"/>
</dbReference>
<dbReference type="PANTHER" id="PTHR33087">
    <property type="entry name" value="OS07G0539200 PROTEIN"/>
    <property type="match status" value="1"/>
</dbReference>
<feature type="region of interest" description="Disordered" evidence="1">
    <location>
        <begin position="568"/>
        <end position="624"/>
    </location>
</feature>
<keyword evidence="2" id="KW-0472">Membrane</keyword>
<dbReference type="AlphaFoldDB" id="A0AAV5BWK4"/>
<dbReference type="Proteomes" id="UP001054889">
    <property type="component" value="Unassembled WGS sequence"/>
</dbReference>
<evidence type="ECO:0000256" key="1">
    <source>
        <dbReference type="SAM" id="MobiDB-lite"/>
    </source>
</evidence>
<feature type="compositionally biased region" description="Basic and acidic residues" evidence="1">
    <location>
        <begin position="571"/>
        <end position="587"/>
    </location>
</feature>
<reference evidence="3" key="1">
    <citation type="journal article" date="2018" name="DNA Res.">
        <title>Multiple hybrid de novo genome assembly of finger millet, an orphan allotetraploid crop.</title>
        <authorList>
            <person name="Hatakeyama M."/>
            <person name="Aluri S."/>
            <person name="Balachadran M.T."/>
            <person name="Sivarajan S.R."/>
            <person name="Patrignani A."/>
            <person name="Gruter S."/>
            <person name="Poveda L."/>
            <person name="Shimizu-Inatsugi R."/>
            <person name="Baeten J."/>
            <person name="Francoijs K.J."/>
            <person name="Nataraja K.N."/>
            <person name="Reddy Y.A.N."/>
            <person name="Phadnis S."/>
            <person name="Ravikumar R.L."/>
            <person name="Schlapbach R."/>
            <person name="Sreeman S.M."/>
            <person name="Shimizu K.K."/>
        </authorList>
    </citation>
    <scope>NUCLEOTIDE SEQUENCE</scope>
</reference>
<organism evidence="3 4">
    <name type="scientific">Eleusine coracana subsp. coracana</name>
    <dbReference type="NCBI Taxonomy" id="191504"/>
    <lineage>
        <taxon>Eukaryota</taxon>
        <taxon>Viridiplantae</taxon>
        <taxon>Streptophyta</taxon>
        <taxon>Embryophyta</taxon>
        <taxon>Tracheophyta</taxon>
        <taxon>Spermatophyta</taxon>
        <taxon>Magnoliopsida</taxon>
        <taxon>Liliopsida</taxon>
        <taxon>Poales</taxon>
        <taxon>Poaceae</taxon>
        <taxon>PACMAD clade</taxon>
        <taxon>Chloridoideae</taxon>
        <taxon>Cynodonteae</taxon>
        <taxon>Eleusininae</taxon>
        <taxon>Eleusine</taxon>
    </lineage>
</organism>
<gene>
    <name evidence="3" type="primary">ga07044</name>
    <name evidence="3" type="ORF">PR202_ga07044</name>
</gene>
<name>A0AAV5BWK4_ELECO</name>
<proteinExistence type="predicted"/>
<keyword evidence="2" id="KW-0812">Transmembrane</keyword>
<feature type="compositionally biased region" description="Polar residues" evidence="1">
    <location>
        <begin position="708"/>
        <end position="721"/>
    </location>
</feature>
<keyword evidence="2" id="KW-1133">Transmembrane helix</keyword>
<reference evidence="3" key="2">
    <citation type="submission" date="2021-12" db="EMBL/GenBank/DDBJ databases">
        <title>Resequencing data analysis of finger millet.</title>
        <authorList>
            <person name="Hatakeyama M."/>
            <person name="Aluri S."/>
            <person name="Balachadran M.T."/>
            <person name="Sivarajan S.R."/>
            <person name="Poveda L."/>
            <person name="Shimizu-Inatsugi R."/>
            <person name="Schlapbach R."/>
            <person name="Sreeman S.M."/>
            <person name="Shimizu K.K."/>
        </authorList>
    </citation>
    <scope>NUCLEOTIDE SEQUENCE</scope>
</reference>
<feature type="transmembrane region" description="Helical" evidence="2">
    <location>
        <begin position="42"/>
        <end position="63"/>
    </location>
</feature>
<feature type="transmembrane region" description="Helical" evidence="2">
    <location>
        <begin position="78"/>
        <end position="103"/>
    </location>
</feature>
<feature type="region of interest" description="Disordered" evidence="1">
    <location>
        <begin position="689"/>
        <end position="724"/>
    </location>
</feature>
<feature type="transmembrane region" description="Helical" evidence="2">
    <location>
        <begin position="12"/>
        <end position="30"/>
    </location>
</feature>
<evidence type="ECO:0000313" key="4">
    <source>
        <dbReference type="Proteomes" id="UP001054889"/>
    </source>
</evidence>
<evidence type="ECO:0000256" key="2">
    <source>
        <dbReference type="SAM" id="Phobius"/>
    </source>
</evidence>
<comment type="caution">
    <text evidence="3">The sequence shown here is derived from an EMBL/GenBank/DDBJ whole genome shotgun (WGS) entry which is preliminary data.</text>
</comment>